<evidence type="ECO:0000313" key="4">
    <source>
        <dbReference type="EMBL" id="MDQ0454881.1"/>
    </source>
</evidence>
<feature type="region of interest" description="Disordered" evidence="2">
    <location>
        <begin position="1"/>
        <end position="23"/>
    </location>
</feature>
<dbReference type="Proteomes" id="UP001235269">
    <property type="component" value="Unassembled WGS sequence"/>
</dbReference>
<feature type="transmembrane region" description="Helical" evidence="3">
    <location>
        <begin position="401"/>
        <end position="424"/>
    </location>
</feature>
<accession>A0ABU0IC71</accession>
<dbReference type="PANTHER" id="PTHR32309:SF13">
    <property type="entry name" value="FERRIC ENTEROBACTIN TRANSPORT PROTEIN FEPE"/>
    <property type="match status" value="1"/>
</dbReference>
<dbReference type="InterPro" id="IPR050445">
    <property type="entry name" value="Bact_polysacc_biosynth/exp"/>
</dbReference>
<evidence type="ECO:0000256" key="1">
    <source>
        <dbReference type="SAM" id="Coils"/>
    </source>
</evidence>
<dbReference type="EMBL" id="JAUSWH010000003">
    <property type="protein sequence ID" value="MDQ0454881.1"/>
    <property type="molecule type" value="Genomic_DNA"/>
</dbReference>
<keyword evidence="1" id="KW-0175">Coiled coil</keyword>
<keyword evidence="3" id="KW-1133">Transmembrane helix</keyword>
<dbReference type="RefSeq" id="WP_307157096.1">
    <property type="nucleotide sequence ID" value="NZ_JAUSWH010000003.1"/>
</dbReference>
<keyword evidence="3" id="KW-0812">Transmembrane</keyword>
<name>A0ABU0IC71_9HYPH</name>
<keyword evidence="5" id="KW-1185">Reference proteome</keyword>
<dbReference type="PANTHER" id="PTHR32309">
    <property type="entry name" value="TYROSINE-PROTEIN KINASE"/>
    <property type="match status" value="1"/>
</dbReference>
<gene>
    <name evidence="4" type="ORF">QO005_001211</name>
</gene>
<sequence>MSEETVTEEKQLLHTEPPPEAGGVLARSQKMAAALSSYARALTFENRSRRNLYRLAGLAPKARDRVFAWLLGSIIGLTFVLPMLASVLYYTMIASPGYESEVRFIVRSSVPFLSRDRYSSDSVEPKAKLVQDTAILLNYLDSPAIIQDLQKHVDLKEIFGRSGIDHLSRLREDSTQDDLLKYWKKHHSASVNPKSGIVELEVTAFSPSEARDILALVLKLCEQQVNNLNSGMWNDLLASTQRDVDNATKEVADLRAKLRDTQNQTGVFDVNMSAQSIIGVLTKVEGSIAELQSRRAALARSVGPDSPQLGDIDRRLAGLQEQAKSLRAQTAGANGKTGNLADYSGVFDQLKLDLKMAESKLQSAIGDLEKVKLVSSLQLVYVDNFTDPTMPEKNKYPNVPLALFLNLLIFAAICGTGCGIVLLIRKKLD</sequence>
<comment type="caution">
    <text evidence="4">The sequence shown here is derived from an EMBL/GenBank/DDBJ whole genome shotgun (WGS) entry which is preliminary data.</text>
</comment>
<feature type="coiled-coil region" evidence="1">
    <location>
        <begin position="237"/>
        <end position="264"/>
    </location>
</feature>
<evidence type="ECO:0000256" key="3">
    <source>
        <dbReference type="SAM" id="Phobius"/>
    </source>
</evidence>
<proteinExistence type="predicted"/>
<protein>
    <submittedName>
        <fullName evidence="4">Capsular polysaccharide transport system permease protein</fullName>
    </submittedName>
</protein>
<organism evidence="4 5">
    <name type="scientific">Rhizobium paknamense</name>
    <dbReference type="NCBI Taxonomy" id="1206817"/>
    <lineage>
        <taxon>Bacteria</taxon>
        <taxon>Pseudomonadati</taxon>
        <taxon>Pseudomonadota</taxon>
        <taxon>Alphaproteobacteria</taxon>
        <taxon>Hyphomicrobiales</taxon>
        <taxon>Rhizobiaceae</taxon>
        <taxon>Rhizobium/Agrobacterium group</taxon>
        <taxon>Rhizobium</taxon>
    </lineage>
</organism>
<keyword evidence="3" id="KW-0472">Membrane</keyword>
<evidence type="ECO:0000256" key="2">
    <source>
        <dbReference type="SAM" id="MobiDB-lite"/>
    </source>
</evidence>
<feature type="transmembrane region" description="Helical" evidence="3">
    <location>
        <begin position="66"/>
        <end position="90"/>
    </location>
</feature>
<evidence type="ECO:0000313" key="5">
    <source>
        <dbReference type="Proteomes" id="UP001235269"/>
    </source>
</evidence>
<reference evidence="4 5" key="1">
    <citation type="submission" date="2023-07" db="EMBL/GenBank/DDBJ databases">
        <title>Genomic Encyclopedia of Type Strains, Phase IV (KMG-IV): sequencing the most valuable type-strain genomes for metagenomic binning, comparative biology and taxonomic classification.</title>
        <authorList>
            <person name="Goeker M."/>
        </authorList>
    </citation>
    <scope>NUCLEOTIDE SEQUENCE [LARGE SCALE GENOMIC DNA]</scope>
    <source>
        <strain evidence="4 5">DSM 100301</strain>
    </source>
</reference>